<proteinExistence type="predicted"/>
<sequence length="228" mass="25480">MTKSPPRSSWGSDTMNVNPNNDIHDENVVTNSATSDNAHIVEFVPPRMATAKSLTADQLRAGLETLPQELFDSIGEYTFTAQPGTRSISTKSGRATHRAHLKLLQVDSATRNLYAQSYYGQGAIIRLMTDDNVSWLNSLSAGHAALLRDFVFVYHWQVRTLGSPYLGSFHKSGLTLRLGDHECHGAEVIRHLRSKWLLESWTTLDKRDVDQRFRAGLVKELDMGDVVV</sequence>
<protein>
    <submittedName>
        <fullName evidence="2">Uncharacterized protein</fullName>
    </submittedName>
</protein>
<evidence type="ECO:0000313" key="3">
    <source>
        <dbReference type="Proteomes" id="UP000225277"/>
    </source>
</evidence>
<accession>A0A2D3V478</accession>
<reference evidence="2 3" key="1">
    <citation type="submission" date="2016-03" db="EMBL/GenBank/DDBJ databases">
        <authorList>
            <person name="Ploux O."/>
        </authorList>
    </citation>
    <scope>NUCLEOTIDE SEQUENCE [LARGE SCALE GENOMIC DNA]</scope>
    <source>
        <strain evidence="2 3">URUG2</strain>
    </source>
</reference>
<dbReference type="RefSeq" id="XP_023626377.1">
    <property type="nucleotide sequence ID" value="XM_023770609.1"/>
</dbReference>
<dbReference type="AlphaFoldDB" id="A0A2D3V478"/>
<evidence type="ECO:0000313" key="2">
    <source>
        <dbReference type="EMBL" id="CZT19487.1"/>
    </source>
</evidence>
<keyword evidence="3" id="KW-1185">Reference proteome</keyword>
<feature type="region of interest" description="Disordered" evidence="1">
    <location>
        <begin position="1"/>
        <end position="26"/>
    </location>
</feature>
<dbReference type="EMBL" id="FJUY01000007">
    <property type="protein sequence ID" value="CZT19487.1"/>
    <property type="molecule type" value="Genomic_DNA"/>
</dbReference>
<name>A0A2D3V478_9PEZI</name>
<evidence type="ECO:0000256" key="1">
    <source>
        <dbReference type="SAM" id="MobiDB-lite"/>
    </source>
</evidence>
<dbReference type="OrthoDB" id="3650741at2759"/>
<dbReference type="GeneID" id="35600501"/>
<organism evidence="2 3">
    <name type="scientific">Ramularia collo-cygni</name>
    <dbReference type="NCBI Taxonomy" id="112498"/>
    <lineage>
        <taxon>Eukaryota</taxon>
        <taxon>Fungi</taxon>
        <taxon>Dikarya</taxon>
        <taxon>Ascomycota</taxon>
        <taxon>Pezizomycotina</taxon>
        <taxon>Dothideomycetes</taxon>
        <taxon>Dothideomycetidae</taxon>
        <taxon>Mycosphaerellales</taxon>
        <taxon>Mycosphaerellaceae</taxon>
        <taxon>Ramularia</taxon>
    </lineage>
</organism>
<dbReference type="Proteomes" id="UP000225277">
    <property type="component" value="Unassembled WGS sequence"/>
</dbReference>
<feature type="compositionally biased region" description="Polar residues" evidence="1">
    <location>
        <begin position="1"/>
        <end position="21"/>
    </location>
</feature>
<gene>
    <name evidence="2" type="ORF">RCC_05338</name>
</gene>